<name>A0A1Y1N715_PHOPY</name>
<dbReference type="GO" id="GO:0003677">
    <property type="term" value="F:DNA binding"/>
    <property type="evidence" value="ECO:0007669"/>
    <property type="project" value="UniProtKB-UniRule"/>
</dbReference>
<evidence type="ECO:0000256" key="4">
    <source>
        <dbReference type="ARBA" id="ARBA00023125"/>
    </source>
</evidence>
<evidence type="ECO:0000256" key="1">
    <source>
        <dbReference type="ARBA" id="ARBA00022723"/>
    </source>
</evidence>
<keyword evidence="1" id="KW-0479">Metal-binding</keyword>
<accession>A0A1Y1N715</accession>
<keyword evidence="2 5" id="KW-0863">Zinc-finger</keyword>
<dbReference type="EMBL" id="GEZM01010953">
    <property type="protein sequence ID" value="JAV93692.1"/>
    <property type="molecule type" value="Transcribed_RNA"/>
</dbReference>
<dbReference type="AlphaFoldDB" id="A0A1Y1N715"/>
<dbReference type="PANTHER" id="PTHR46927">
    <property type="entry name" value="AGAP005574-PA"/>
    <property type="match status" value="1"/>
</dbReference>
<dbReference type="SMART" id="SM00692">
    <property type="entry name" value="DM3"/>
    <property type="match status" value="1"/>
</dbReference>
<dbReference type="PANTHER" id="PTHR46927:SF3">
    <property type="entry name" value="THAP-TYPE DOMAIN-CONTAINING PROTEIN"/>
    <property type="match status" value="1"/>
</dbReference>
<evidence type="ECO:0000313" key="7">
    <source>
        <dbReference type="EMBL" id="JAV93692.1"/>
    </source>
</evidence>
<proteinExistence type="predicted"/>
<sequence>MIKFANSKISCKIRLTSYMHVYQIHQFKSYTYIITYIIMADYQESILKMPCCAAPNCSNRSEKRYSLYRIPADEPRRSKWVQNMRRDRGPDKWQPTTGSRICEVNFEEDQFETCRKDKLKKLKPNAVPTLFDVPNPPPRITPLPRKSLYKETSVGTFN</sequence>
<dbReference type="SMART" id="SM00980">
    <property type="entry name" value="THAP"/>
    <property type="match status" value="1"/>
</dbReference>
<protein>
    <recommendedName>
        <fullName evidence="6">THAP-type domain-containing protein</fullName>
    </recommendedName>
</protein>
<organism evidence="7">
    <name type="scientific">Photinus pyralis</name>
    <name type="common">Common eastern firefly</name>
    <name type="synonym">Lampyris pyralis</name>
    <dbReference type="NCBI Taxonomy" id="7054"/>
    <lineage>
        <taxon>Eukaryota</taxon>
        <taxon>Metazoa</taxon>
        <taxon>Ecdysozoa</taxon>
        <taxon>Arthropoda</taxon>
        <taxon>Hexapoda</taxon>
        <taxon>Insecta</taxon>
        <taxon>Pterygota</taxon>
        <taxon>Neoptera</taxon>
        <taxon>Endopterygota</taxon>
        <taxon>Coleoptera</taxon>
        <taxon>Polyphaga</taxon>
        <taxon>Elateriformia</taxon>
        <taxon>Elateroidea</taxon>
        <taxon>Lampyridae</taxon>
        <taxon>Lampyrinae</taxon>
        <taxon>Photinus</taxon>
    </lineage>
</organism>
<dbReference type="SUPFAM" id="SSF57716">
    <property type="entry name" value="Glucocorticoid receptor-like (DNA-binding domain)"/>
    <property type="match status" value="1"/>
</dbReference>
<keyword evidence="4 5" id="KW-0238">DNA-binding</keyword>
<dbReference type="InterPro" id="IPR052224">
    <property type="entry name" value="THAP_domain_protein"/>
</dbReference>
<dbReference type="PROSITE" id="PS50950">
    <property type="entry name" value="ZF_THAP"/>
    <property type="match status" value="1"/>
</dbReference>
<dbReference type="Pfam" id="PF05485">
    <property type="entry name" value="THAP"/>
    <property type="match status" value="1"/>
</dbReference>
<keyword evidence="3" id="KW-0862">Zinc</keyword>
<evidence type="ECO:0000256" key="2">
    <source>
        <dbReference type="ARBA" id="ARBA00022771"/>
    </source>
</evidence>
<evidence type="ECO:0000256" key="3">
    <source>
        <dbReference type="ARBA" id="ARBA00022833"/>
    </source>
</evidence>
<evidence type="ECO:0000259" key="6">
    <source>
        <dbReference type="PROSITE" id="PS50950"/>
    </source>
</evidence>
<reference evidence="7" key="1">
    <citation type="journal article" date="2016" name="Sci. Rep.">
        <title>Molecular characterization of firefly nuptial gifts: a multi-omics approach sheds light on postcopulatory sexual selection.</title>
        <authorList>
            <person name="Al-Wathiqui N."/>
            <person name="Fallon T.R."/>
            <person name="South A."/>
            <person name="Weng J.K."/>
            <person name="Lewis S.M."/>
        </authorList>
    </citation>
    <scope>NUCLEOTIDE SEQUENCE</scope>
</reference>
<dbReference type="InterPro" id="IPR006612">
    <property type="entry name" value="THAP_Znf"/>
</dbReference>
<evidence type="ECO:0000256" key="5">
    <source>
        <dbReference type="PROSITE-ProRule" id="PRU00309"/>
    </source>
</evidence>
<dbReference type="GO" id="GO:0008270">
    <property type="term" value="F:zinc ion binding"/>
    <property type="evidence" value="ECO:0007669"/>
    <property type="project" value="UniProtKB-KW"/>
</dbReference>
<feature type="domain" description="THAP-type" evidence="6">
    <location>
        <begin position="49"/>
        <end position="131"/>
    </location>
</feature>